<evidence type="ECO:0000313" key="2">
    <source>
        <dbReference type="Proteomes" id="UP000224130"/>
    </source>
</evidence>
<comment type="caution">
    <text evidence="1">The sequence shown here is derived from an EMBL/GenBank/DDBJ whole genome shotgun (WGS) entry which is preliminary data.</text>
</comment>
<reference evidence="1 2" key="1">
    <citation type="submission" date="2017-10" db="EMBL/GenBank/DDBJ databases">
        <title>Sequencing the genomes of 1000 actinobacteria strains.</title>
        <authorList>
            <person name="Klenk H.-P."/>
        </authorList>
    </citation>
    <scope>NUCLEOTIDE SEQUENCE [LARGE SCALE GENOMIC DNA]</scope>
    <source>
        <strain evidence="1 2">DSM 21863</strain>
    </source>
</reference>
<proteinExistence type="predicted"/>
<gene>
    <name evidence="1" type="ORF">ATJ88_1827</name>
</gene>
<name>A0A2A9EWN2_9MICO</name>
<evidence type="ECO:0000313" key="1">
    <source>
        <dbReference type="EMBL" id="PFG43143.1"/>
    </source>
</evidence>
<dbReference type="RefSeq" id="WP_098463553.1">
    <property type="nucleotide sequence ID" value="NZ_PDJJ01000001.1"/>
</dbReference>
<dbReference type="AlphaFoldDB" id="A0A2A9EWN2"/>
<protein>
    <submittedName>
        <fullName evidence="1">Uncharacterized protein</fullName>
    </submittedName>
</protein>
<sequence length="199" mass="20375">MTTSTAPLTIWPPVAPEAPPADRTVHVLSAAATPTCNSTLTGTAATTCAAYTTYSRYLAMGGSALMVAAISADTALTKAGQREAAQDVWAACGAVYTVVQGMDQAFLQAIADLDAGQPFAPVDPPSNLPDFPSAPSGNDAVTTVIDSIWTLVADAVQLVLAKVADGPLKIALEGSLAQGQKAFEYLAPILDKYFGTPSS</sequence>
<keyword evidence="2" id="KW-1185">Reference proteome</keyword>
<organism evidence="1 2">
    <name type="scientific">Isoptericola jiangsuensis</name>
    <dbReference type="NCBI Taxonomy" id="548579"/>
    <lineage>
        <taxon>Bacteria</taxon>
        <taxon>Bacillati</taxon>
        <taxon>Actinomycetota</taxon>
        <taxon>Actinomycetes</taxon>
        <taxon>Micrococcales</taxon>
        <taxon>Promicromonosporaceae</taxon>
        <taxon>Isoptericola</taxon>
    </lineage>
</organism>
<accession>A0A2A9EWN2</accession>
<dbReference type="Proteomes" id="UP000224130">
    <property type="component" value="Unassembled WGS sequence"/>
</dbReference>
<dbReference type="EMBL" id="PDJJ01000001">
    <property type="protein sequence ID" value="PFG43143.1"/>
    <property type="molecule type" value="Genomic_DNA"/>
</dbReference>